<dbReference type="HOGENOM" id="CLU_2026266_0_0_1"/>
<sequence length="122" mass="14069">MAMRVYSHAENGGSSGYHFKMSWLTSGSVAILWNENKTYQIQLLFIRNSKNAKSNCQDVDWIKYVVSPVSEPDVRLGKDLSQLAKYFHLQPQYNGFIVQPYSHEMEHYFAVTASILLEDKQC</sequence>
<reference evidence="1 2" key="1">
    <citation type="submission" date="2009-12" db="EMBL/GenBank/DDBJ databases">
        <title>The draft genome of Batrachochytrium dendrobatidis.</title>
        <authorList>
            <consortium name="US DOE Joint Genome Institute (JGI-PGF)"/>
            <person name="Kuo A."/>
            <person name="Salamov A."/>
            <person name="Schmutz J."/>
            <person name="Lucas S."/>
            <person name="Pitluck S."/>
            <person name="Rosenblum E."/>
            <person name="Stajich J."/>
            <person name="Eisen M."/>
            <person name="Grigoriev I.V."/>
        </authorList>
    </citation>
    <scope>NUCLEOTIDE SEQUENCE [LARGE SCALE GENOMIC DNA]</scope>
    <source>
        <strain evidence="2">JAM81 / FGSC 10211</strain>
    </source>
</reference>
<name>F4NVL5_BATDJ</name>
<organism evidence="1 2">
    <name type="scientific">Batrachochytrium dendrobatidis (strain JAM81 / FGSC 10211)</name>
    <name type="common">Frog chytrid fungus</name>
    <dbReference type="NCBI Taxonomy" id="684364"/>
    <lineage>
        <taxon>Eukaryota</taxon>
        <taxon>Fungi</taxon>
        <taxon>Fungi incertae sedis</taxon>
        <taxon>Chytridiomycota</taxon>
        <taxon>Chytridiomycota incertae sedis</taxon>
        <taxon>Chytridiomycetes</taxon>
        <taxon>Rhizophydiales</taxon>
        <taxon>Rhizophydiales incertae sedis</taxon>
        <taxon>Batrachochytrium</taxon>
    </lineage>
</organism>
<dbReference type="Proteomes" id="UP000007241">
    <property type="component" value="Unassembled WGS sequence"/>
</dbReference>
<gene>
    <name evidence="1" type="ORF">BATDEDRAFT_21856</name>
</gene>
<dbReference type="AlphaFoldDB" id="F4NVL5"/>
<proteinExistence type="predicted"/>
<accession>F4NVL5</accession>
<dbReference type="InParanoid" id="F4NVL5"/>
<evidence type="ECO:0000313" key="2">
    <source>
        <dbReference type="Proteomes" id="UP000007241"/>
    </source>
</evidence>
<dbReference type="GeneID" id="18237769"/>
<keyword evidence="2" id="KW-1185">Reference proteome</keyword>
<protein>
    <submittedName>
        <fullName evidence="1">Uncharacterized protein</fullName>
    </submittedName>
</protein>
<evidence type="ECO:0000313" key="1">
    <source>
        <dbReference type="EMBL" id="EGF83294.1"/>
    </source>
</evidence>
<dbReference type="RefSeq" id="XP_006675399.1">
    <property type="nucleotide sequence ID" value="XM_006675336.1"/>
</dbReference>
<dbReference type="EMBL" id="GL882879">
    <property type="protein sequence ID" value="EGF83294.1"/>
    <property type="molecule type" value="Genomic_DNA"/>
</dbReference>